<feature type="domain" description="Gcp-like" evidence="1">
    <location>
        <begin position="32"/>
        <end position="149"/>
    </location>
</feature>
<protein>
    <submittedName>
        <fullName evidence="2">tRNA threonylcarbamoyladenosine biosynthesis protein TsaB</fullName>
    </submittedName>
</protein>
<dbReference type="InterPro" id="IPR022496">
    <property type="entry name" value="T6A_TsaB"/>
</dbReference>
<keyword evidence="3" id="KW-1185">Reference proteome</keyword>
<dbReference type="EMBL" id="JBEPMX010000005">
    <property type="protein sequence ID" value="MET3683265.1"/>
    <property type="molecule type" value="Genomic_DNA"/>
</dbReference>
<dbReference type="InterPro" id="IPR043129">
    <property type="entry name" value="ATPase_NBD"/>
</dbReference>
<evidence type="ECO:0000313" key="2">
    <source>
        <dbReference type="EMBL" id="MET3683265.1"/>
    </source>
</evidence>
<dbReference type="InterPro" id="IPR000905">
    <property type="entry name" value="Gcp-like_dom"/>
</dbReference>
<evidence type="ECO:0000313" key="3">
    <source>
        <dbReference type="Proteomes" id="UP001549167"/>
    </source>
</evidence>
<dbReference type="PANTHER" id="PTHR11735:SF11">
    <property type="entry name" value="TRNA THREONYLCARBAMOYLADENOSINE BIOSYNTHESIS PROTEIN TSAB"/>
    <property type="match status" value="1"/>
</dbReference>
<comment type="caution">
    <text evidence="2">The sequence shown here is derived from an EMBL/GenBank/DDBJ whole genome shotgun (WGS) entry which is preliminary data.</text>
</comment>
<dbReference type="SUPFAM" id="SSF53067">
    <property type="entry name" value="Actin-like ATPase domain"/>
    <property type="match status" value="2"/>
</dbReference>
<proteinExistence type="predicted"/>
<dbReference type="Proteomes" id="UP001549167">
    <property type="component" value="Unassembled WGS sequence"/>
</dbReference>
<reference evidence="2 3" key="1">
    <citation type="submission" date="2024-06" db="EMBL/GenBank/DDBJ databases">
        <title>Genomic Encyclopedia of Type Strains, Phase IV (KMG-IV): sequencing the most valuable type-strain genomes for metagenomic binning, comparative biology and taxonomic classification.</title>
        <authorList>
            <person name="Goeker M."/>
        </authorList>
    </citation>
    <scope>NUCLEOTIDE SEQUENCE [LARGE SCALE GENOMIC DNA]</scope>
    <source>
        <strain evidence="2 3">DSM 23520</strain>
    </source>
</reference>
<dbReference type="Pfam" id="PF00814">
    <property type="entry name" value="TsaD"/>
    <property type="match status" value="1"/>
</dbReference>
<gene>
    <name evidence="2" type="ORF">ABID56_001356</name>
</gene>
<evidence type="ECO:0000259" key="1">
    <source>
        <dbReference type="Pfam" id="PF00814"/>
    </source>
</evidence>
<accession>A0ABV2KX59</accession>
<dbReference type="CDD" id="cd24032">
    <property type="entry name" value="ASKHA_NBD_TsaB"/>
    <property type="match status" value="1"/>
</dbReference>
<dbReference type="NCBIfam" id="TIGR03725">
    <property type="entry name" value="T6A_YeaZ"/>
    <property type="match status" value="1"/>
</dbReference>
<organism evidence="2 3">
    <name type="scientific">Alkalibacillus flavidus</name>
    <dbReference type="NCBI Taxonomy" id="546021"/>
    <lineage>
        <taxon>Bacteria</taxon>
        <taxon>Bacillati</taxon>
        <taxon>Bacillota</taxon>
        <taxon>Bacilli</taxon>
        <taxon>Bacillales</taxon>
        <taxon>Bacillaceae</taxon>
        <taxon>Alkalibacillus</taxon>
    </lineage>
</organism>
<dbReference type="PANTHER" id="PTHR11735">
    <property type="entry name" value="TRNA N6-ADENOSINE THREONYLCARBAMOYLTRANSFERASE"/>
    <property type="match status" value="1"/>
</dbReference>
<name>A0ABV2KX59_9BACI</name>
<dbReference type="Gene3D" id="3.30.420.40">
    <property type="match status" value="2"/>
</dbReference>
<sequence>MNVLAIDTSNQPLSVAVLADGVLAAELTLNMKRNHSIQLMPAIQYVMGQAELKPADLNQIAVAEGPGSYTGLRIGMSTAKSMAWSLNIPIVGLSSLKLLAAQVTDVDTFISPFFDARRGNVYTGLYKRTSEGLETIEADHNGTMQDWLDQLSNINQPVIFTSSTRHDFTGMIRETLGDQARFVDSMVQYPKASMLGYLALYEEPIPVHSLAPQYHRMVEAEAKWLEKQEKGR</sequence>
<dbReference type="RefSeq" id="WP_354219843.1">
    <property type="nucleotide sequence ID" value="NZ_JBEPMX010000005.1"/>
</dbReference>